<reference evidence="1" key="1">
    <citation type="submission" date="2023-05" db="EMBL/GenBank/DDBJ databases">
        <authorList>
            <person name="Stuckert A."/>
        </authorList>
    </citation>
    <scope>NUCLEOTIDE SEQUENCE</scope>
</reference>
<name>A0ABN9C4C1_9NEOB</name>
<keyword evidence="2" id="KW-1185">Reference proteome</keyword>
<sequence length="76" mass="8737">MYVHTHTCTYTQTQIHTCTHVHVHTPLPPHTKLQYFVVHSQSQVLHSRGRQRAQHTLLPLLSLRSAIEQSDGSQCQ</sequence>
<accession>A0ABN9C4C1</accession>
<gene>
    <name evidence="1" type="ORF">SPARVUS_LOCUS4285952</name>
</gene>
<protein>
    <submittedName>
        <fullName evidence="1">Uncharacterized protein</fullName>
    </submittedName>
</protein>
<dbReference type="Proteomes" id="UP001162483">
    <property type="component" value="Unassembled WGS sequence"/>
</dbReference>
<organism evidence="1 2">
    <name type="scientific">Staurois parvus</name>
    <dbReference type="NCBI Taxonomy" id="386267"/>
    <lineage>
        <taxon>Eukaryota</taxon>
        <taxon>Metazoa</taxon>
        <taxon>Chordata</taxon>
        <taxon>Craniata</taxon>
        <taxon>Vertebrata</taxon>
        <taxon>Euteleostomi</taxon>
        <taxon>Amphibia</taxon>
        <taxon>Batrachia</taxon>
        <taxon>Anura</taxon>
        <taxon>Neobatrachia</taxon>
        <taxon>Ranoidea</taxon>
        <taxon>Ranidae</taxon>
        <taxon>Staurois</taxon>
    </lineage>
</organism>
<dbReference type="EMBL" id="CATNWA010007814">
    <property type="protein sequence ID" value="CAI9554861.1"/>
    <property type="molecule type" value="Genomic_DNA"/>
</dbReference>
<comment type="caution">
    <text evidence="1">The sequence shown here is derived from an EMBL/GenBank/DDBJ whole genome shotgun (WGS) entry which is preliminary data.</text>
</comment>
<evidence type="ECO:0000313" key="2">
    <source>
        <dbReference type="Proteomes" id="UP001162483"/>
    </source>
</evidence>
<proteinExistence type="predicted"/>
<evidence type="ECO:0000313" key="1">
    <source>
        <dbReference type="EMBL" id="CAI9554861.1"/>
    </source>
</evidence>